<organism evidence="2 3">
    <name type="scientific">Persephonella atlantica</name>
    <dbReference type="NCBI Taxonomy" id="2699429"/>
    <lineage>
        <taxon>Bacteria</taxon>
        <taxon>Pseudomonadati</taxon>
        <taxon>Aquificota</taxon>
        <taxon>Aquificia</taxon>
        <taxon>Aquificales</taxon>
        <taxon>Hydrogenothermaceae</taxon>
        <taxon>Persephonella</taxon>
    </lineage>
</organism>
<name>A0ABS1GHG8_9AQUI</name>
<dbReference type="RefSeq" id="WP_200673674.1">
    <property type="nucleotide sequence ID" value="NZ_JAACYA010000001.1"/>
</dbReference>
<sequence>MYIKAKDYFYQQELTGNINILRKTVHITKEDKKGSVYSYIPFKFSSYRVYQFPFTDKGKVLKAVKTSLVMELKDISPYEIDFYRKENKVFCVITRKELIEQLLEAYPNLELLDSDIFCLIRLAKHNKIASGVIYHFYEDFVLYIKFSDSFPLEVRTYPKTDISVEKDALLSGKIPEQFKSGRVLNNPTKDPQLNVLFGLLLRPIYQEGIDFLKRENKGFLDILVKSVISIVIVLFIINIGLSVQKYFLNKQLLYVKNKEKEIFIKYFGSSKVIDPLSQAKGLVSVKDNYFQKDGADILYHIAQTKRSIPPIKITKITIENTEFYIKGFADSIEDVDRFKTILNRKFSQVSVEESKKDASGKIRFSIKGKG</sequence>
<protein>
    <recommendedName>
        <fullName evidence="4">General secretion pathway protein L</fullName>
    </recommendedName>
</protein>
<keyword evidence="3" id="KW-1185">Reference proteome</keyword>
<feature type="transmembrane region" description="Helical" evidence="1">
    <location>
        <begin position="222"/>
        <end position="241"/>
    </location>
</feature>
<reference evidence="2 3" key="1">
    <citation type="journal article" date="2021" name="Syst. Appl. Microbiol.">
        <title>Persephonella atlantica sp. nov.: How to adapt to physico-chemical gradients in high temperature hydrothermal habitats.</title>
        <authorList>
            <person name="Francois D.X."/>
            <person name="Godfroy A."/>
            <person name="Mathien C."/>
            <person name="Aube J."/>
            <person name="Cathalot C."/>
            <person name="Lesongeur F."/>
            <person name="L'Haridon S."/>
            <person name="Philippon X."/>
            <person name="Roussel E.G."/>
        </authorList>
    </citation>
    <scope>NUCLEOTIDE SEQUENCE [LARGE SCALE GENOMIC DNA]</scope>
    <source>
        <strain evidence="2 3">MO1340</strain>
    </source>
</reference>
<evidence type="ECO:0000256" key="1">
    <source>
        <dbReference type="SAM" id="Phobius"/>
    </source>
</evidence>
<gene>
    <name evidence="2" type="ORF">GWK41_04340</name>
</gene>
<comment type="caution">
    <text evidence="2">The sequence shown here is derived from an EMBL/GenBank/DDBJ whole genome shotgun (WGS) entry which is preliminary data.</text>
</comment>
<evidence type="ECO:0000313" key="3">
    <source>
        <dbReference type="Proteomes" id="UP000772812"/>
    </source>
</evidence>
<keyword evidence="1" id="KW-0812">Transmembrane</keyword>
<evidence type="ECO:0000313" key="2">
    <source>
        <dbReference type="EMBL" id="MBK3332295.1"/>
    </source>
</evidence>
<keyword evidence="1" id="KW-0472">Membrane</keyword>
<evidence type="ECO:0008006" key="4">
    <source>
        <dbReference type="Google" id="ProtNLM"/>
    </source>
</evidence>
<dbReference type="EMBL" id="JAACYA010000001">
    <property type="protein sequence ID" value="MBK3332295.1"/>
    <property type="molecule type" value="Genomic_DNA"/>
</dbReference>
<accession>A0ABS1GHG8</accession>
<dbReference type="Proteomes" id="UP000772812">
    <property type="component" value="Unassembled WGS sequence"/>
</dbReference>
<proteinExistence type="predicted"/>
<keyword evidence="1" id="KW-1133">Transmembrane helix</keyword>